<reference evidence="1" key="1">
    <citation type="submission" date="2020-11" db="EMBL/GenBank/DDBJ databases">
        <authorList>
            <consortium name="DOE Joint Genome Institute"/>
            <person name="Ahrendt S."/>
            <person name="Riley R."/>
            <person name="Andreopoulos W."/>
            <person name="Labutti K."/>
            <person name="Pangilinan J."/>
            <person name="Ruiz-Duenas F.J."/>
            <person name="Barrasa J.M."/>
            <person name="Sanchez-Garcia M."/>
            <person name="Camarero S."/>
            <person name="Miyauchi S."/>
            <person name="Serrano A."/>
            <person name="Linde D."/>
            <person name="Babiker R."/>
            <person name="Drula E."/>
            <person name="Ayuso-Fernandez I."/>
            <person name="Pacheco R."/>
            <person name="Padilla G."/>
            <person name="Ferreira P."/>
            <person name="Barriuso J."/>
            <person name="Kellner H."/>
            <person name="Castanera R."/>
            <person name="Alfaro M."/>
            <person name="Ramirez L."/>
            <person name="Pisabarro A.G."/>
            <person name="Kuo A."/>
            <person name="Tritt A."/>
            <person name="Lipzen A."/>
            <person name="He G."/>
            <person name="Yan M."/>
            <person name="Ng V."/>
            <person name="Cullen D."/>
            <person name="Martin F."/>
            <person name="Rosso M.-N."/>
            <person name="Henrissat B."/>
            <person name="Hibbett D."/>
            <person name="Martinez A.T."/>
            <person name="Grigoriev I.V."/>
        </authorList>
    </citation>
    <scope>NUCLEOTIDE SEQUENCE</scope>
    <source>
        <strain evidence="1">CIRM-BRFM 674</strain>
    </source>
</reference>
<keyword evidence="2" id="KW-1185">Reference proteome</keyword>
<dbReference type="GO" id="GO:0016799">
    <property type="term" value="F:hydrolase activity, hydrolyzing N-glycosyl compounds"/>
    <property type="evidence" value="ECO:0007669"/>
    <property type="project" value="TreeGrafter"/>
</dbReference>
<gene>
    <name evidence="1" type="ORF">BDN70DRAFT_873261</name>
</gene>
<protein>
    <recommendedName>
        <fullName evidence="3">Cytokinin riboside 5'-monophosphate phosphoribohydrolase</fullName>
    </recommendedName>
</protein>
<dbReference type="GO" id="GO:0009691">
    <property type="term" value="P:cytokinin biosynthetic process"/>
    <property type="evidence" value="ECO:0007669"/>
    <property type="project" value="InterPro"/>
</dbReference>
<evidence type="ECO:0000313" key="2">
    <source>
        <dbReference type="Proteomes" id="UP000807469"/>
    </source>
</evidence>
<dbReference type="Pfam" id="PF03641">
    <property type="entry name" value="Lysine_decarbox"/>
    <property type="match status" value="1"/>
</dbReference>
<dbReference type="NCBIfam" id="TIGR00730">
    <property type="entry name" value="Rossman fold protein, TIGR00730 family"/>
    <property type="match status" value="1"/>
</dbReference>
<dbReference type="PANTHER" id="PTHR31223:SF70">
    <property type="entry name" value="LOG FAMILY PROTEIN YJL055W"/>
    <property type="match status" value="1"/>
</dbReference>
<dbReference type="InterPro" id="IPR005269">
    <property type="entry name" value="LOG"/>
</dbReference>
<dbReference type="GO" id="GO:0005829">
    <property type="term" value="C:cytosol"/>
    <property type="evidence" value="ECO:0007669"/>
    <property type="project" value="TreeGrafter"/>
</dbReference>
<accession>A0A9P5ZCA6</accession>
<dbReference type="OrthoDB" id="414463at2759"/>
<proteinExistence type="predicted"/>
<dbReference type="InterPro" id="IPR031100">
    <property type="entry name" value="LOG_fam"/>
</dbReference>
<evidence type="ECO:0000313" key="1">
    <source>
        <dbReference type="EMBL" id="KAF9483869.1"/>
    </source>
</evidence>
<dbReference type="AlphaFoldDB" id="A0A9P5ZCA6"/>
<comment type="caution">
    <text evidence="1">The sequence shown here is derived from an EMBL/GenBank/DDBJ whole genome shotgun (WGS) entry which is preliminary data.</text>
</comment>
<dbReference type="Gene3D" id="3.40.50.450">
    <property type="match status" value="1"/>
</dbReference>
<organism evidence="1 2">
    <name type="scientific">Pholiota conissans</name>
    <dbReference type="NCBI Taxonomy" id="109636"/>
    <lineage>
        <taxon>Eukaryota</taxon>
        <taxon>Fungi</taxon>
        <taxon>Dikarya</taxon>
        <taxon>Basidiomycota</taxon>
        <taxon>Agaricomycotina</taxon>
        <taxon>Agaricomycetes</taxon>
        <taxon>Agaricomycetidae</taxon>
        <taxon>Agaricales</taxon>
        <taxon>Agaricineae</taxon>
        <taxon>Strophariaceae</taxon>
        <taxon>Pholiota</taxon>
    </lineage>
</organism>
<dbReference type="PANTHER" id="PTHR31223">
    <property type="entry name" value="LOG FAMILY PROTEIN YJL055W"/>
    <property type="match status" value="1"/>
</dbReference>
<name>A0A9P5ZCA6_9AGAR</name>
<sequence>MRASDTSDAVAVYCGSSLGKHAAFSTAAKSVGYALAAADRTLVYGGGSKGIMGVVSGSVLEKGGKVIGVIPQAMIAAGGEKDKLEDGSPRAVLEELGREAVETILVESMHERKVEMAKRVNGFIGLPGGFGTFEEVMEVTTWTQIGIHDKPVVLLNVLSFWDPLRVLIKNSIDAGFIRPTSERLIVFVDGPEDKVEHEFFDWGRAALHALDSWERGSSNGLFKWTKT</sequence>
<dbReference type="Proteomes" id="UP000807469">
    <property type="component" value="Unassembled WGS sequence"/>
</dbReference>
<evidence type="ECO:0008006" key="3">
    <source>
        <dbReference type="Google" id="ProtNLM"/>
    </source>
</evidence>
<dbReference type="EMBL" id="MU155149">
    <property type="protein sequence ID" value="KAF9483869.1"/>
    <property type="molecule type" value="Genomic_DNA"/>
</dbReference>
<dbReference type="SUPFAM" id="SSF102405">
    <property type="entry name" value="MCP/YpsA-like"/>
    <property type="match status" value="1"/>
</dbReference>